<accession>A0A2M9GZ70</accession>
<dbReference type="AlphaFoldDB" id="A0A2M9GZ70"/>
<evidence type="ECO:0000313" key="2">
    <source>
        <dbReference type="EMBL" id="CAB3879183.1"/>
    </source>
</evidence>
<dbReference type="InterPro" id="IPR050678">
    <property type="entry name" value="DNA_Partitioning_ATPase"/>
</dbReference>
<dbReference type="Pfam" id="PF13614">
    <property type="entry name" value="AAA_31"/>
    <property type="match status" value="1"/>
</dbReference>
<dbReference type="RefSeq" id="WP_100508044.1">
    <property type="nucleotide sequence ID" value="NZ_CADILE010000009.1"/>
</dbReference>
<dbReference type="CDD" id="cd02042">
    <property type="entry name" value="ParAB_family"/>
    <property type="match status" value="1"/>
</dbReference>
<proteinExistence type="predicted"/>
<sequence>MTKIVSLYNNKGGVAKTTTIFNLAVFLAKMRSKKVLLVDCDPQCNCTELFFCSSEDFDDPDVQLPGTTIYEALKPRFDGDTARIDVGQIDLAKSPEYENLFLLRGDINFSRAEQNFSVAIAQAITESVHEKNTYAVLTRMLRDLAKAHNFDYVLCDVGPSAGSITRMVILACDGIFIPVTPDRFSFQAVQGMGSIIGDWLNRHRAVVASFEPFGLEAYFPQTKFYGSILNNYKIHRAGKKKASYLKWEGRVREALCAMLSNKNAQRLEPIRPDLFSEPFVASIRDVGPMAPVAQLVGKAIFDISQRDTELASSDGDYYRGAVWADWQRRMLDYQEEIGKLAESMG</sequence>
<dbReference type="PANTHER" id="PTHR13696">
    <property type="entry name" value="P-LOOP CONTAINING NUCLEOSIDE TRIPHOSPHATE HYDROLASE"/>
    <property type="match status" value="1"/>
</dbReference>
<dbReference type="InterPro" id="IPR027417">
    <property type="entry name" value="P-loop_NTPase"/>
</dbReference>
<name>A0A2M9GZ70_9BURK</name>
<dbReference type="PANTHER" id="PTHR13696:SF99">
    <property type="entry name" value="COBYRINIC ACID AC-DIAMIDE SYNTHASE"/>
    <property type="match status" value="1"/>
</dbReference>
<dbReference type="Gene3D" id="3.40.50.300">
    <property type="entry name" value="P-loop containing nucleotide triphosphate hydrolases"/>
    <property type="match status" value="1"/>
</dbReference>
<protein>
    <recommendedName>
        <fullName evidence="1">AAA domain-containing protein</fullName>
    </recommendedName>
</protein>
<reference evidence="2 3" key="1">
    <citation type="submission" date="2020-04" db="EMBL/GenBank/DDBJ databases">
        <authorList>
            <person name="De Canck E."/>
        </authorList>
    </citation>
    <scope>NUCLEOTIDE SEQUENCE [LARGE SCALE GENOMIC DNA]</scope>
    <source>
        <strain evidence="2 3">LMG 3328</strain>
    </source>
</reference>
<dbReference type="Proteomes" id="UP000494122">
    <property type="component" value="Unassembled WGS sequence"/>
</dbReference>
<evidence type="ECO:0000313" key="3">
    <source>
        <dbReference type="Proteomes" id="UP000494122"/>
    </source>
</evidence>
<dbReference type="EMBL" id="CADILE010000009">
    <property type="protein sequence ID" value="CAB3879183.1"/>
    <property type="molecule type" value="Genomic_DNA"/>
</dbReference>
<gene>
    <name evidence="2" type="ORF">LMG3328_03195</name>
</gene>
<dbReference type="SUPFAM" id="SSF52540">
    <property type="entry name" value="P-loop containing nucleoside triphosphate hydrolases"/>
    <property type="match status" value="1"/>
</dbReference>
<evidence type="ECO:0000259" key="1">
    <source>
        <dbReference type="Pfam" id="PF13614"/>
    </source>
</evidence>
<feature type="domain" description="AAA" evidence="1">
    <location>
        <begin position="2"/>
        <end position="195"/>
    </location>
</feature>
<dbReference type="InterPro" id="IPR025669">
    <property type="entry name" value="AAA_dom"/>
</dbReference>
<organism evidence="2 3">
    <name type="scientific">Achromobacter ruhlandii</name>
    <dbReference type="NCBI Taxonomy" id="72557"/>
    <lineage>
        <taxon>Bacteria</taxon>
        <taxon>Pseudomonadati</taxon>
        <taxon>Pseudomonadota</taxon>
        <taxon>Betaproteobacteria</taxon>
        <taxon>Burkholderiales</taxon>
        <taxon>Alcaligenaceae</taxon>
        <taxon>Achromobacter</taxon>
    </lineage>
</organism>